<keyword evidence="2" id="KW-1185">Reference proteome</keyword>
<protein>
    <recommendedName>
        <fullName evidence="3">Apea-like HEPN domain-containing protein</fullName>
    </recommendedName>
</protein>
<organism evidence="1 2">
    <name type="scientific">Paenibacillus solisilvae</name>
    <dbReference type="NCBI Taxonomy" id="2486751"/>
    <lineage>
        <taxon>Bacteria</taxon>
        <taxon>Bacillati</taxon>
        <taxon>Bacillota</taxon>
        <taxon>Bacilli</taxon>
        <taxon>Bacillales</taxon>
        <taxon>Paenibacillaceae</taxon>
        <taxon>Paenibacillus</taxon>
    </lineage>
</organism>
<sequence length="364" mass="42427">MLKPDRSIQRFLISTPSRLVGEYISDDLIITHSWQTNPLIETTMENPFSRSYYMISFNTPDPSYEEKEVIVYPKISPEPLLVFLSVLFGKQFDYHGPFETYGTFHVPNLVSNEVTRHYKIGFVNHSPRANYSIALNLEHFKIMQPLFIKDSGVDEKIYSIFLAAGKSYLQAIQRYEKQPDSAFLDLITCGEILSNYFDYPDEVMFDENLLKQFSTIEQTVEGGEAIVKNIKSRLFQVSRRFRHTILNLLTPEFFTNSEVTADDYTFAALDEEHIVKRINGAYQLRSSYVHTGRRFGLEIMNENWERQFGKYRVKGSENEKRFIKALNDTPTFKGLERLMRYVLLRFLITNHVITIPPEPAVTDE</sequence>
<accession>A0ABW0VUA9</accession>
<comment type="caution">
    <text evidence="1">The sequence shown here is derived from an EMBL/GenBank/DDBJ whole genome shotgun (WGS) entry which is preliminary data.</text>
</comment>
<reference evidence="2" key="1">
    <citation type="journal article" date="2019" name="Int. J. Syst. Evol. Microbiol.">
        <title>The Global Catalogue of Microorganisms (GCM) 10K type strain sequencing project: providing services to taxonomists for standard genome sequencing and annotation.</title>
        <authorList>
            <consortium name="The Broad Institute Genomics Platform"/>
            <consortium name="The Broad Institute Genome Sequencing Center for Infectious Disease"/>
            <person name="Wu L."/>
            <person name="Ma J."/>
        </authorList>
    </citation>
    <scope>NUCLEOTIDE SEQUENCE [LARGE SCALE GENOMIC DNA]</scope>
    <source>
        <strain evidence="2">CGMCC 1.3240</strain>
    </source>
</reference>
<proteinExistence type="predicted"/>
<dbReference type="RefSeq" id="WP_379187502.1">
    <property type="nucleotide sequence ID" value="NZ_JBHSOW010000028.1"/>
</dbReference>
<dbReference type="EMBL" id="JBHSOW010000028">
    <property type="protein sequence ID" value="MFC5649013.1"/>
    <property type="molecule type" value="Genomic_DNA"/>
</dbReference>
<evidence type="ECO:0000313" key="2">
    <source>
        <dbReference type="Proteomes" id="UP001596047"/>
    </source>
</evidence>
<evidence type="ECO:0008006" key="3">
    <source>
        <dbReference type="Google" id="ProtNLM"/>
    </source>
</evidence>
<evidence type="ECO:0000313" key="1">
    <source>
        <dbReference type="EMBL" id="MFC5649013.1"/>
    </source>
</evidence>
<name>A0ABW0VUA9_9BACL</name>
<gene>
    <name evidence="1" type="ORF">ACFPYJ_07695</name>
</gene>
<dbReference type="Proteomes" id="UP001596047">
    <property type="component" value="Unassembled WGS sequence"/>
</dbReference>